<proteinExistence type="predicted"/>
<accession>A0A5A7QUL7</accession>
<protein>
    <submittedName>
        <fullName evidence="1">Tetratricopeptide repeat protein</fullName>
    </submittedName>
</protein>
<dbReference type="OrthoDB" id="10265668at2759"/>
<dbReference type="AlphaFoldDB" id="A0A5A7QUL7"/>
<organism evidence="1 2">
    <name type="scientific">Striga asiatica</name>
    <name type="common">Asiatic witchweed</name>
    <name type="synonym">Buchnera asiatica</name>
    <dbReference type="NCBI Taxonomy" id="4170"/>
    <lineage>
        <taxon>Eukaryota</taxon>
        <taxon>Viridiplantae</taxon>
        <taxon>Streptophyta</taxon>
        <taxon>Embryophyta</taxon>
        <taxon>Tracheophyta</taxon>
        <taxon>Spermatophyta</taxon>
        <taxon>Magnoliopsida</taxon>
        <taxon>eudicotyledons</taxon>
        <taxon>Gunneridae</taxon>
        <taxon>Pentapetalae</taxon>
        <taxon>asterids</taxon>
        <taxon>lamiids</taxon>
        <taxon>Lamiales</taxon>
        <taxon>Orobanchaceae</taxon>
        <taxon>Buchnereae</taxon>
        <taxon>Striga</taxon>
    </lineage>
</organism>
<gene>
    <name evidence="1" type="ORF">STAS_26102</name>
</gene>
<name>A0A5A7QUL7_STRAF</name>
<evidence type="ECO:0000313" key="1">
    <source>
        <dbReference type="EMBL" id="GER48890.1"/>
    </source>
</evidence>
<sequence>MLFFEGDIFVEPQHRLHKEEFAFSLLIMSDIHLFYENFKEHIGDINDAPTAIFCLCDKKANSSFISSVVVLANLERRVCLKFHVNSAVDFATYGKALETVKEKRKAHLHPSLCIFTLLSLNLNKSDSTVSFNSALEKASNRHIRSFPLFLRLKNPLETPNHPTQLIWKRAVSAGLASQLKENTLTPHKSAQGFRKLTETETEADNISLHSLVKWSLTNRSTLLVSCEKESCEKKVNK</sequence>
<evidence type="ECO:0000313" key="2">
    <source>
        <dbReference type="Proteomes" id="UP000325081"/>
    </source>
</evidence>
<feature type="non-terminal residue" evidence="1">
    <location>
        <position position="237"/>
    </location>
</feature>
<reference evidence="2" key="1">
    <citation type="journal article" date="2019" name="Curr. Biol.">
        <title>Genome Sequence of Striga asiatica Provides Insight into the Evolution of Plant Parasitism.</title>
        <authorList>
            <person name="Yoshida S."/>
            <person name="Kim S."/>
            <person name="Wafula E.K."/>
            <person name="Tanskanen J."/>
            <person name="Kim Y.M."/>
            <person name="Honaas L."/>
            <person name="Yang Z."/>
            <person name="Spallek T."/>
            <person name="Conn C.E."/>
            <person name="Ichihashi Y."/>
            <person name="Cheong K."/>
            <person name="Cui S."/>
            <person name="Der J.P."/>
            <person name="Gundlach H."/>
            <person name="Jiao Y."/>
            <person name="Hori C."/>
            <person name="Ishida J.K."/>
            <person name="Kasahara H."/>
            <person name="Kiba T."/>
            <person name="Kim M.S."/>
            <person name="Koo N."/>
            <person name="Laohavisit A."/>
            <person name="Lee Y.H."/>
            <person name="Lumba S."/>
            <person name="McCourt P."/>
            <person name="Mortimer J.C."/>
            <person name="Mutuku J.M."/>
            <person name="Nomura T."/>
            <person name="Sasaki-Sekimoto Y."/>
            <person name="Seto Y."/>
            <person name="Wang Y."/>
            <person name="Wakatake T."/>
            <person name="Sakakibara H."/>
            <person name="Demura T."/>
            <person name="Yamaguchi S."/>
            <person name="Yoneyama K."/>
            <person name="Manabe R.I."/>
            <person name="Nelson D.C."/>
            <person name="Schulman A.H."/>
            <person name="Timko M.P."/>
            <person name="dePamphilis C.W."/>
            <person name="Choi D."/>
            <person name="Shirasu K."/>
        </authorList>
    </citation>
    <scope>NUCLEOTIDE SEQUENCE [LARGE SCALE GENOMIC DNA]</scope>
    <source>
        <strain evidence="2">cv. UVA1</strain>
    </source>
</reference>
<dbReference type="EMBL" id="BKCP01008404">
    <property type="protein sequence ID" value="GER48890.1"/>
    <property type="molecule type" value="Genomic_DNA"/>
</dbReference>
<keyword evidence="2" id="KW-1185">Reference proteome</keyword>
<comment type="caution">
    <text evidence="1">The sequence shown here is derived from an EMBL/GenBank/DDBJ whole genome shotgun (WGS) entry which is preliminary data.</text>
</comment>
<dbReference type="Proteomes" id="UP000325081">
    <property type="component" value="Unassembled WGS sequence"/>
</dbReference>